<evidence type="ECO:0000259" key="1">
    <source>
        <dbReference type="Pfam" id="PF01590"/>
    </source>
</evidence>
<proteinExistence type="predicted"/>
<evidence type="ECO:0000313" key="2">
    <source>
        <dbReference type="EMBL" id="KAK2163548.1"/>
    </source>
</evidence>
<accession>A0AAD9K256</accession>
<dbReference type="InterPro" id="IPR029016">
    <property type="entry name" value="GAF-like_dom_sf"/>
</dbReference>
<dbReference type="AlphaFoldDB" id="A0AAD9K256"/>
<organism evidence="2 3">
    <name type="scientific">Ridgeia piscesae</name>
    <name type="common">Tubeworm</name>
    <dbReference type="NCBI Taxonomy" id="27915"/>
    <lineage>
        <taxon>Eukaryota</taxon>
        <taxon>Metazoa</taxon>
        <taxon>Spiralia</taxon>
        <taxon>Lophotrochozoa</taxon>
        <taxon>Annelida</taxon>
        <taxon>Polychaeta</taxon>
        <taxon>Sedentaria</taxon>
        <taxon>Canalipalpata</taxon>
        <taxon>Sabellida</taxon>
        <taxon>Siboglinidae</taxon>
        <taxon>Ridgeia</taxon>
    </lineage>
</organism>
<sequence>MAVGSSDVESWLGSNPEWTTDYFMRKADLLLINKWLLRHGFGTLNDYVNGKDSASLSGPVSPDRSNSKKHLRHDFARSKSRSIFRTHEATTRGTTGKETTLAERRSSLKGMRQFLSLPPTSGIMLSRLIQSKVHLPSYSGKNVDLKRELHAINERDFFFEIVKDISHDLDPKSLTNRILVNVCILLDADRCSLFFVEGDKERRSLVSKVFDIYTGTDCIPTRSGDNIVRIPWGQGILGHVAESGETVNITQASQVSRRQASSFIAFSPLAYVTQYSL</sequence>
<dbReference type="InterPro" id="IPR003018">
    <property type="entry name" value="GAF"/>
</dbReference>
<name>A0AAD9K256_RIDPI</name>
<dbReference type="Gene3D" id="3.30.450.40">
    <property type="match status" value="1"/>
</dbReference>
<feature type="domain" description="GAF" evidence="1">
    <location>
        <begin position="171"/>
        <end position="256"/>
    </location>
</feature>
<gene>
    <name evidence="2" type="ORF">NP493_1456g00033</name>
</gene>
<comment type="caution">
    <text evidence="2">The sequence shown here is derived from an EMBL/GenBank/DDBJ whole genome shotgun (WGS) entry which is preliminary data.</text>
</comment>
<evidence type="ECO:0000313" key="3">
    <source>
        <dbReference type="Proteomes" id="UP001209878"/>
    </source>
</evidence>
<dbReference type="Proteomes" id="UP001209878">
    <property type="component" value="Unassembled WGS sequence"/>
</dbReference>
<dbReference type="SUPFAM" id="SSF55781">
    <property type="entry name" value="GAF domain-like"/>
    <property type="match status" value="1"/>
</dbReference>
<reference evidence="2" key="1">
    <citation type="journal article" date="2023" name="Mol. Biol. Evol.">
        <title>Third-Generation Sequencing Reveals the Adaptive Role of the Epigenome in Three Deep-Sea Polychaetes.</title>
        <authorList>
            <person name="Perez M."/>
            <person name="Aroh O."/>
            <person name="Sun Y."/>
            <person name="Lan Y."/>
            <person name="Juniper S.K."/>
            <person name="Young C.R."/>
            <person name="Angers B."/>
            <person name="Qian P.Y."/>
        </authorList>
    </citation>
    <scope>NUCLEOTIDE SEQUENCE</scope>
    <source>
        <strain evidence="2">R07B-5</strain>
    </source>
</reference>
<dbReference type="EMBL" id="JAODUO010001454">
    <property type="protein sequence ID" value="KAK2163548.1"/>
    <property type="molecule type" value="Genomic_DNA"/>
</dbReference>
<protein>
    <recommendedName>
        <fullName evidence="1">GAF domain-containing protein</fullName>
    </recommendedName>
</protein>
<keyword evidence="3" id="KW-1185">Reference proteome</keyword>
<dbReference type="Pfam" id="PF01590">
    <property type="entry name" value="GAF"/>
    <property type="match status" value="1"/>
</dbReference>